<accession>A0A0D0DPJ2</accession>
<feature type="signal peptide" evidence="1">
    <location>
        <begin position="1"/>
        <end position="24"/>
    </location>
</feature>
<reference evidence="3" key="2">
    <citation type="submission" date="2015-01" db="EMBL/GenBank/DDBJ databases">
        <title>Evolutionary Origins and Diversification of the Mycorrhizal Mutualists.</title>
        <authorList>
            <consortium name="DOE Joint Genome Institute"/>
            <consortium name="Mycorrhizal Genomics Consortium"/>
            <person name="Kohler A."/>
            <person name="Kuo A."/>
            <person name="Nagy L.G."/>
            <person name="Floudas D."/>
            <person name="Copeland A."/>
            <person name="Barry K.W."/>
            <person name="Cichocki N."/>
            <person name="Veneault-Fourrey C."/>
            <person name="LaButti K."/>
            <person name="Lindquist E.A."/>
            <person name="Lipzen A."/>
            <person name="Lundell T."/>
            <person name="Morin E."/>
            <person name="Murat C."/>
            <person name="Riley R."/>
            <person name="Ohm R."/>
            <person name="Sun H."/>
            <person name="Tunlid A."/>
            <person name="Henrissat B."/>
            <person name="Grigoriev I.V."/>
            <person name="Hibbett D.S."/>
            <person name="Martin F."/>
        </authorList>
    </citation>
    <scope>NUCLEOTIDE SEQUENCE [LARGE SCALE GENOMIC DNA]</scope>
    <source>
        <strain evidence="3">Ve08.2h10</strain>
    </source>
</reference>
<protein>
    <recommendedName>
        <fullName evidence="4">Secreted protein</fullName>
    </recommendedName>
</protein>
<evidence type="ECO:0000313" key="2">
    <source>
        <dbReference type="EMBL" id="KIK80880.1"/>
    </source>
</evidence>
<reference evidence="2 3" key="1">
    <citation type="submission" date="2014-04" db="EMBL/GenBank/DDBJ databases">
        <authorList>
            <consortium name="DOE Joint Genome Institute"/>
            <person name="Kuo A."/>
            <person name="Kohler A."/>
            <person name="Jargeat P."/>
            <person name="Nagy L.G."/>
            <person name="Floudas D."/>
            <person name="Copeland A."/>
            <person name="Barry K.W."/>
            <person name="Cichocki N."/>
            <person name="Veneault-Fourrey C."/>
            <person name="LaButti K."/>
            <person name="Lindquist E.A."/>
            <person name="Lipzen A."/>
            <person name="Lundell T."/>
            <person name="Morin E."/>
            <person name="Murat C."/>
            <person name="Sun H."/>
            <person name="Tunlid A."/>
            <person name="Henrissat B."/>
            <person name="Grigoriev I.V."/>
            <person name="Hibbett D.S."/>
            <person name="Martin F."/>
            <person name="Nordberg H.P."/>
            <person name="Cantor M.N."/>
            <person name="Hua S.X."/>
        </authorList>
    </citation>
    <scope>NUCLEOTIDE SEQUENCE [LARGE SCALE GENOMIC DNA]</scope>
    <source>
        <strain evidence="2 3">Ve08.2h10</strain>
    </source>
</reference>
<dbReference type="OrthoDB" id="2678561at2759"/>
<evidence type="ECO:0000313" key="3">
    <source>
        <dbReference type="Proteomes" id="UP000054538"/>
    </source>
</evidence>
<feature type="chain" id="PRO_5002225835" description="Secreted protein" evidence="1">
    <location>
        <begin position="25"/>
        <end position="98"/>
    </location>
</feature>
<proteinExistence type="predicted"/>
<dbReference type="InParanoid" id="A0A0D0DPJ2"/>
<keyword evidence="1" id="KW-0732">Signal</keyword>
<evidence type="ECO:0000256" key="1">
    <source>
        <dbReference type="SAM" id="SignalP"/>
    </source>
</evidence>
<dbReference type="AlphaFoldDB" id="A0A0D0DPJ2"/>
<keyword evidence="3" id="KW-1185">Reference proteome</keyword>
<organism evidence="2 3">
    <name type="scientific">Paxillus rubicundulus Ve08.2h10</name>
    <dbReference type="NCBI Taxonomy" id="930991"/>
    <lineage>
        <taxon>Eukaryota</taxon>
        <taxon>Fungi</taxon>
        <taxon>Dikarya</taxon>
        <taxon>Basidiomycota</taxon>
        <taxon>Agaricomycotina</taxon>
        <taxon>Agaricomycetes</taxon>
        <taxon>Agaricomycetidae</taxon>
        <taxon>Boletales</taxon>
        <taxon>Paxilineae</taxon>
        <taxon>Paxillaceae</taxon>
        <taxon>Paxillus</taxon>
    </lineage>
</organism>
<evidence type="ECO:0008006" key="4">
    <source>
        <dbReference type="Google" id="ProtNLM"/>
    </source>
</evidence>
<dbReference type="EMBL" id="KN825911">
    <property type="protein sequence ID" value="KIK80880.1"/>
    <property type="molecule type" value="Genomic_DNA"/>
</dbReference>
<gene>
    <name evidence="2" type="ORF">PAXRUDRAFT_833259</name>
</gene>
<sequence length="98" mass="10615">MQSFLMLIASIASLSAYTLVGVHANSLLCAVCPSKVAGEWLTSRCIDDQGNTICHYQDGETRCFYDGHGNRTGRDYFRCPGPVGLTNWSCSPTVGCSM</sequence>
<name>A0A0D0DPJ2_9AGAM</name>
<dbReference type="Proteomes" id="UP000054538">
    <property type="component" value="Unassembled WGS sequence"/>
</dbReference>
<dbReference type="HOGENOM" id="CLU_150821_1_0_1"/>